<evidence type="ECO:0000259" key="3">
    <source>
        <dbReference type="PROSITE" id="PS00028"/>
    </source>
</evidence>
<dbReference type="Proteomes" id="UP001596395">
    <property type="component" value="Unassembled WGS sequence"/>
</dbReference>
<feature type="domain" description="C2H2-type" evidence="3">
    <location>
        <begin position="60"/>
        <end position="81"/>
    </location>
</feature>
<dbReference type="Pfam" id="PF24166">
    <property type="entry name" value="DUF7410"/>
    <property type="match status" value="1"/>
</dbReference>
<name>A0ABD5VMM4_9EURY</name>
<proteinExistence type="predicted"/>
<keyword evidence="2" id="KW-0812">Transmembrane</keyword>
<dbReference type="InterPro" id="IPR055833">
    <property type="entry name" value="DUF7410"/>
</dbReference>
<accession>A0ABD5VMM4</accession>
<organism evidence="4 5">
    <name type="scientific">Halorubellus litoreus</name>
    <dbReference type="NCBI Taxonomy" id="755308"/>
    <lineage>
        <taxon>Archaea</taxon>
        <taxon>Methanobacteriati</taxon>
        <taxon>Methanobacteriota</taxon>
        <taxon>Stenosarchaea group</taxon>
        <taxon>Halobacteria</taxon>
        <taxon>Halobacteriales</taxon>
        <taxon>Halorubellaceae</taxon>
        <taxon>Halorubellus</taxon>
    </lineage>
</organism>
<keyword evidence="2" id="KW-0472">Membrane</keyword>
<keyword evidence="4" id="KW-0238">DNA-binding</keyword>
<dbReference type="GO" id="GO:0003677">
    <property type="term" value="F:DNA binding"/>
    <property type="evidence" value="ECO:0007669"/>
    <property type="project" value="UniProtKB-KW"/>
</dbReference>
<dbReference type="InterPro" id="IPR013087">
    <property type="entry name" value="Znf_C2H2_type"/>
</dbReference>
<comment type="caution">
    <text evidence="4">The sequence shown here is derived from an EMBL/GenBank/DDBJ whole genome shotgun (WGS) entry which is preliminary data.</text>
</comment>
<evidence type="ECO:0000313" key="4">
    <source>
        <dbReference type="EMBL" id="MFC6955272.1"/>
    </source>
</evidence>
<evidence type="ECO:0000313" key="5">
    <source>
        <dbReference type="Proteomes" id="UP001596395"/>
    </source>
</evidence>
<keyword evidence="5" id="KW-1185">Reference proteome</keyword>
<protein>
    <submittedName>
        <fullName evidence="4">DNA-binding protein</fullName>
    </submittedName>
</protein>
<dbReference type="RefSeq" id="WP_336352201.1">
    <property type="nucleotide sequence ID" value="NZ_JAZAQL010000005.1"/>
</dbReference>
<evidence type="ECO:0000256" key="1">
    <source>
        <dbReference type="SAM" id="MobiDB-lite"/>
    </source>
</evidence>
<feature type="transmembrane region" description="Helical" evidence="2">
    <location>
        <begin position="111"/>
        <end position="134"/>
    </location>
</feature>
<reference evidence="4 5" key="1">
    <citation type="journal article" date="2019" name="Int. J. Syst. Evol. Microbiol.">
        <title>The Global Catalogue of Microorganisms (GCM) 10K type strain sequencing project: providing services to taxonomists for standard genome sequencing and annotation.</title>
        <authorList>
            <consortium name="The Broad Institute Genomics Platform"/>
            <consortium name="The Broad Institute Genome Sequencing Center for Infectious Disease"/>
            <person name="Wu L."/>
            <person name="Ma J."/>
        </authorList>
    </citation>
    <scope>NUCLEOTIDE SEQUENCE [LARGE SCALE GENOMIC DNA]</scope>
    <source>
        <strain evidence="4 5">GX26</strain>
    </source>
</reference>
<gene>
    <name evidence="4" type="ORF">ACFQGB_20610</name>
</gene>
<dbReference type="AlphaFoldDB" id="A0ABD5VMM4"/>
<evidence type="ECO:0000256" key="2">
    <source>
        <dbReference type="SAM" id="Phobius"/>
    </source>
</evidence>
<dbReference type="PROSITE" id="PS00028">
    <property type="entry name" value="ZINC_FINGER_C2H2_1"/>
    <property type="match status" value="1"/>
</dbReference>
<sequence>MSENEPVTTESERGGSDAQVPASDAETLGEDRGTVAAGRGVDRAGLETLVRDGESVAGACPYCDRPFATRAAYDLHVGEVHEDACSASEREAYADALAAEEDELFYFHLRVVAGLAALYTVLVLVYMVALGSGFL</sequence>
<keyword evidence="2" id="KW-1133">Transmembrane helix</keyword>
<feature type="region of interest" description="Disordered" evidence="1">
    <location>
        <begin position="1"/>
        <end position="33"/>
    </location>
</feature>
<dbReference type="EMBL" id="JBHSXN010000005">
    <property type="protein sequence ID" value="MFC6955272.1"/>
    <property type="molecule type" value="Genomic_DNA"/>
</dbReference>